<dbReference type="InterPro" id="IPR001173">
    <property type="entry name" value="Glyco_trans_2-like"/>
</dbReference>
<gene>
    <name evidence="2" type="ORF">DPRO_2545</name>
</gene>
<dbReference type="PANTHER" id="PTHR43685">
    <property type="entry name" value="GLYCOSYLTRANSFERASE"/>
    <property type="match status" value="1"/>
</dbReference>
<reference evidence="3" key="1">
    <citation type="submission" date="2017-09" db="EMBL/GenBank/DDBJ databases">
        <authorList>
            <person name="Regsiter A."/>
            <person name="William W."/>
        </authorList>
    </citation>
    <scope>NUCLEOTIDE SEQUENCE [LARGE SCALE GENOMIC DNA]</scope>
    <source>
        <strain evidence="3">500-1</strain>
    </source>
</reference>
<dbReference type="Gene3D" id="3.90.550.10">
    <property type="entry name" value="Spore Coat Polysaccharide Biosynthesis Protein SpsA, Chain A"/>
    <property type="match status" value="1"/>
</dbReference>
<dbReference type="Pfam" id="PF00535">
    <property type="entry name" value="Glycos_transf_2"/>
    <property type="match status" value="1"/>
</dbReference>
<keyword evidence="3" id="KW-1185">Reference proteome</keyword>
<dbReference type="CDD" id="cd00761">
    <property type="entry name" value="Glyco_tranf_GTA_type"/>
    <property type="match status" value="1"/>
</dbReference>
<dbReference type="EMBL" id="LT907975">
    <property type="protein sequence ID" value="SOB59454.1"/>
    <property type="molecule type" value="Genomic_DNA"/>
</dbReference>
<proteinExistence type="predicted"/>
<dbReference type="SUPFAM" id="SSF53448">
    <property type="entry name" value="Nucleotide-diphospho-sugar transferases"/>
    <property type="match status" value="1"/>
</dbReference>
<dbReference type="InterPro" id="IPR029044">
    <property type="entry name" value="Nucleotide-diphossugar_trans"/>
</dbReference>
<keyword evidence="2" id="KW-0808">Transferase</keyword>
<dbReference type="KEGG" id="pprf:DPRO_2545"/>
<dbReference type="AlphaFoldDB" id="A0A2C8FAI6"/>
<accession>A0A2C8FAI6</accession>
<protein>
    <submittedName>
        <fullName evidence="2">Glycosyl transferase family 2</fullName>
    </submittedName>
</protein>
<dbReference type="InterPro" id="IPR050834">
    <property type="entry name" value="Glycosyltransf_2"/>
</dbReference>
<evidence type="ECO:0000259" key="1">
    <source>
        <dbReference type="Pfam" id="PF00535"/>
    </source>
</evidence>
<dbReference type="RefSeq" id="WP_097012318.1">
    <property type="nucleotide sequence ID" value="NZ_LT907975.1"/>
</dbReference>
<organism evidence="2 3">
    <name type="scientific">Pseudodesulfovibrio profundus</name>
    <dbReference type="NCBI Taxonomy" id="57320"/>
    <lineage>
        <taxon>Bacteria</taxon>
        <taxon>Pseudomonadati</taxon>
        <taxon>Thermodesulfobacteriota</taxon>
        <taxon>Desulfovibrionia</taxon>
        <taxon>Desulfovibrionales</taxon>
        <taxon>Desulfovibrionaceae</taxon>
    </lineage>
</organism>
<dbReference type="OrthoDB" id="6383742at2"/>
<dbReference type="PANTHER" id="PTHR43685:SF2">
    <property type="entry name" value="GLYCOSYLTRANSFERASE 2-LIKE DOMAIN-CONTAINING PROTEIN"/>
    <property type="match status" value="1"/>
</dbReference>
<dbReference type="Proteomes" id="UP000219215">
    <property type="component" value="Chromosome DPRO"/>
</dbReference>
<evidence type="ECO:0000313" key="3">
    <source>
        <dbReference type="Proteomes" id="UP000219215"/>
    </source>
</evidence>
<evidence type="ECO:0000313" key="2">
    <source>
        <dbReference type="EMBL" id="SOB59454.1"/>
    </source>
</evidence>
<dbReference type="GO" id="GO:0016740">
    <property type="term" value="F:transferase activity"/>
    <property type="evidence" value="ECO:0007669"/>
    <property type="project" value="UniProtKB-KW"/>
</dbReference>
<sequence length="278" mass="31915">MQLSIVVPNYEYGNFADRFFGSIAGQTLALDQVEIVFVDDGSRDNSLEQAHRWAQQLPCANFRILTPSRTGKPGLVRNHGLEHASGELLLCLDPDDALLPGYLERCVTTLIQDTSIDVVYTDYREVGVGDGRDVRLPDFKRGLLRTQNALPPSAMIRRSLWDSGVRFRDNTEYEDWDFWVQCQMTGASFRRIPEVLFEYTLHDKNFSHHAVRHDGHAKARIVLNNPDFFHPEVRRWADSYLRGRLHGQAMQRGYIPTPSDVKKLLMDVETRVRDLDAQ</sequence>
<name>A0A2C8FAI6_9BACT</name>
<feature type="domain" description="Glycosyltransferase 2-like" evidence="1">
    <location>
        <begin position="4"/>
        <end position="135"/>
    </location>
</feature>